<evidence type="ECO:0000313" key="2">
    <source>
        <dbReference type="Proteomes" id="UP000225740"/>
    </source>
</evidence>
<gene>
    <name evidence="1" type="ORF">CEE69_09595</name>
</gene>
<proteinExistence type="predicted"/>
<dbReference type="InterPro" id="IPR026350">
    <property type="entry name" value="GxxExxY"/>
</dbReference>
<dbReference type="EMBL" id="NIZW01000007">
    <property type="protein sequence ID" value="PHQ35282.1"/>
    <property type="molecule type" value="Genomic_DNA"/>
</dbReference>
<comment type="caution">
    <text evidence="1">The sequence shown here is derived from an EMBL/GenBank/DDBJ whole genome shotgun (WGS) entry which is preliminary data.</text>
</comment>
<sequence>MFRQEGYDLMGAAFEVYNQLGYGMAEEIYQSALEVELGLRGIAFVAQSELSVYFKEHLLTPKYRPDLLVFGEIVVELKALKELCSDHEAQLFNYMRIARKRVGYLINFGKKGDLEWKRFVVDDLHSQRSH</sequence>
<dbReference type="NCBIfam" id="TIGR04256">
    <property type="entry name" value="GxxExxY"/>
    <property type="match status" value="1"/>
</dbReference>
<dbReference type="RefSeq" id="WP_099260509.1">
    <property type="nucleotide sequence ID" value="NZ_NIZW01000007.1"/>
</dbReference>
<dbReference type="Pfam" id="PF13366">
    <property type="entry name" value="PDDEXK_3"/>
    <property type="match status" value="1"/>
</dbReference>
<accession>A0A2G1W8C3</accession>
<protein>
    <submittedName>
        <fullName evidence="1">GxxExxY protein</fullName>
    </submittedName>
</protein>
<dbReference type="AlphaFoldDB" id="A0A2G1W8C3"/>
<dbReference type="Proteomes" id="UP000225740">
    <property type="component" value="Unassembled WGS sequence"/>
</dbReference>
<reference evidence="1 2" key="1">
    <citation type="submission" date="2017-06" db="EMBL/GenBank/DDBJ databases">
        <title>Description of Rhodopirellula bahusiensis sp. nov.</title>
        <authorList>
            <person name="Kizina J."/>
            <person name="Harder J."/>
        </authorList>
    </citation>
    <scope>NUCLEOTIDE SEQUENCE [LARGE SCALE GENOMIC DNA]</scope>
    <source>
        <strain evidence="1 2">SWK21</strain>
    </source>
</reference>
<keyword evidence="2" id="KW-1185">Reference proteome</keyword>
<dbReference type="GeneID" id="90608425"/>
<organism evidence="1 2">
    <name type="scientific">Rhodopirellula bahusiensis</name>
    <dbReference type="NCBI Taxonomy" id="2014065"/>
    <lineage>
        <taxon>Bacteria</taxon>
        <taxon>Pseudomonadati</taxon>
        <taxon>Planctomycetota</taxon>
        <taxon>Planctomycetia</taxon>
        <taxon>Pirellulales</taxon>
        <taxon>Pirellulaceae</taxon>
        <taxon>Rhodopirellula</taxon>
    </lineage>
</organism>
<name>A0A2G1W8C3_9BACT</name>
<evidence type="ECO:0000313" key="1">
    <source>
        <dbReference type="EMBL" id="PHQ35282.1"/>
    </source>
</evidence>
<dbReference type="OrthoDB" id="9798792at2"/>